<dbReference type="InterPro" id="IPR036640">
    <property type="entry name" value="ABC1_TM_sf"/>
</dbReference>
<dbReference type="PANTHER" id="PTHR24221:SF654">
    <property type="entry name" value="ATP-BINDING CASSETTE SUB-FAMILY B MEMBER 6"/>
    <property type="match status" value="1"/>
</dbReference>
<dbReference type="SUPFAM" id="SSF52540">
    <property type="entry name" value="P-loop containing nucleoside triphosphate hydrolases"/>
    <property type="match status" value="1"/>
</dbReference>
<dbReference type="SMART" id="SM00382">
    <property type="entry name" value="AAA"/>
    <property type="match status" value="1"/>
</dbReference>
<dbReference type="PANTHER" id="PTHR24221">
    <property type="entry name" value="ATP-BINDING CASSETTE SUB-FAMILY B"/>
    <property type="match status" value="1"/>
</dbReference>
<proteinExistence type="predicted"/>
<gene>
    <name evidence="10" type="ORF">Leucomu_01710</name>
</gene>
<evidence type="ECO:0000256" key="3">
    <source>
        <dbReference type="ARBA" id="ARBA00022741"/>
    </source>
</evidence>
<organism evidence="10 11">
    <name type="scientific">Leucobacter muris</name>
    <dbReference type="NCBI Taxonomy" id="1935379"/>
    <lineage>
        <taxon>Bacteria</taxon>
        <taxon>Bacillati</taxon>
        <taxon>Actinomycetota</taxon>
        <taxon>Actinomycetes</taxon>
        <taxon>Micrococcales</taxon>
        <taxon>Microbacteriaceae</taxon>
        <taxon>Leucobacter</taxon>
    </lineage>
</organism>
<dbReference type="Pfam" id="PF00005">
    <property type="entry name" value="ABC_tran"/>
    <property type="match status" value="1"/>
</dbReference>
<feature type="transmembrane region" description="Helical" evidence="7">
    <location>
        <begin position="145"/>
        <end position="168"/>
    </location>
</feature>
<dbReference type="EMBL" id="CP035037">
    <property type="protein sequence ID" value="QAB16819.1"/>
    <property type="molecule type" value="Genomic_DNA"/>
</dbReference>
<evidence type="ECO:0000256" key="1">
    <source>
        <dbReference type="ARBA" id="ARBA00004651"/>
    </source>
</evidence>
<evidence type="ECO:0000256" key="4">
    <source>
        <dbReference type="ARBA" id="ARBA00022840"/>
    </source>
</evidence>
<keyword evidence="11" id="KW-1185">Reference proteome</keyword>
<dbReference type="GO" id="GO:0005524">
    <property type="term" value="F:ATP binding"/>
    <property type="evidence" value="ECO:0007669"/>
    <property type="project" value="UniProtKB-KW"/>
</dbReference>
<dbReference type="InterPro" id="IPR027417">
    <property type="entry name" value="P-loop_NTPase"/>
</dbReference>
<feature type="domain" description="ABC transmembrane type-1" evidence="9">
    <location>
        <begin position="27"/>
        <end position="316"/>
    </location>
</feature>
<keyword evidence="2 7" id="KW-0812">Transmembrane</keyword>
<evidence type="ECO:0000256" key="5">
    <source>
        <dbReference type="ARBA" id="ARBA00022989"/>
    </source>
</evidence>
<comment type="subcellular location">
    <subcellularLocation>
        <location evidence="1">Cell membrane</location>
        <topology evidence="1">Multi-pass membrane protein</topology>
    </subcellularLocation>
</comment>
<keyword evidence="5 7" id="KW-1133">Transmembrane helix</keyword>
<evidence type="ECO:0000313" key="11">
    <source>
        <dbReference type="Proteomes" id="UP000285768"/>
    </source>
</evidence>
<keyword evidence="4 10" id="KW-0067">ATP-binding</keyword>
<dbReference type="SUPFAM" id="SSF90123">
    <property type="entry name" value="ABC transporter transmembrane region"/>
    <property type="match status" value="1"/>
</dbReference>
<dbReference type="PROSITE" id="PS50929">
    <property type="entry name" value="ABC_TM1F"/>
    <property type="match status" value="1"/>
</dbReference>
<evidence type="ECO:0000259" key="9">
    <source>
        <dbReference type="PROSITE" id="PS50929"/>
    </source>
</evidence>
<feature type="transmembrane region" description="Helical" evidence="7">
    <location>
        <begin position="72"/>
        <end position="91"/>
    </location>
</feature>
<dbReference type="InterPro" id="IPR017871">
    <property type="entry name" value="ABC_transporter-like_CS"/>
</dbReference>
<reference evidence="10 11" key="1">
    <citation type="submission" date="2019-01" db="EMBL/GenBank/DDBJ databases">
        <title>Leucobacter muris sp. nov. isolated from the nose of a laboratory mouse.</title>
        <authorList>
            <person name="Benga L."/>
            <person name="Sproeer C."/>
            <person name="Schumann P."/>
            <person name="Verbarg S."/>
            <person name="Bunk B."/>
            <person name="Engelhardt E."/>
            <person name="Benten P.M."/>
            <person name="Sager M."/>
        </authorList>
    </citation>
    <scope>NUCLEOTIDE SEQUENCE [LARGE SCALE GENOMIC DNA]</scope>
    <source>
        <strain evidence="10 11">DSM 101948</strain>
    </source>
</reference>
<keyword evidence="3" id="KW-0547">Nucleotide-binding</keyword>
<sequence>MKTILSTLRGLFRVLPPDARPFYIWYSIFTGLLAILDTAALALIVVTATALASNSPLSLPYIGELPDTATPWIVALICVLFIGKSACAMLLHWRATRRFARYELDLGTRLFDRYAHSSWERRSRLSTAEVTRIVDGSMGAANRGFILPLSQVPGNAFTFVAVLVVLVVAQPWTALIAFVYLSAVSGAMQLIVSRRAKVEGTRGRNYAYRVATIMTEMVDALKEVTLRGKLDEAGRVIEKNREIVTRSRANMAFLGVIPKYVFEATLIGGFLVVGGSAYLRGGLPETAVAISLFAAAGFRMIPAMNAVQASVTSASANEVYANDVIKELTRDPDSDSVERTVPDTALLPERMGALELRDVSFRYPGSDRDVLDRLNLRIPIGSTLAIVGPSGAGKSTLIDILLGLSTPTSGSVAIDGLPLDSVLQQWRHRVGYVPQRVALFNGSIAQNVALTWEDDYEPQLVMQALERAQVAELASDRGIEEPIGERGVSISGGQQQRLGIARALYSDPLVMVMDEATSSLDTATENRVVESMHSLQGSITFITVAHRLATIREYDQVCYLDEGRILASGTFEEVVGQLPAFKRQAELAGLL</sequence>
<protein>
    <submittedName>
        <fullName evidence="10">ABC transporter ATP-binding protein</fullName>
    </submittedName>
</protein>
<name>A0ABX5QCM9_9MICO</name>
<dbReference type="InterPro" id="IPR003439">
    <property type="entry name" value="ABC_transporter-like_ATP-bd"/>
</dbReference>
<dbReference type="InterPro" id="IPR039421">
    <property type="entry name" value="Type_1_exporter"/>
</dbReference>
<dbReference type="RefSeq" id="WP_128386143.1">
    <property type="nucleotide sequence ID" value="NZ_CP035037.1"/>
</dbReference>
<dbReference type="PROSITE" id="PS50893">
    <property type="entry name" value="ABC_TRANSPORTER_2"/>
    <property type="match status" value="1"/>
</dbReference>
<dbReference type="Proteomes" id="UP000285768">
    <property type="component" value="Chromosome"/>
</dbReference>
<evidence type="ECO:0000256" key="7">
    <source>
        <dbReference type="SAM" id="Phobius"/>
    </source>
</evidence>
<evidence type="ECO:0000259" key="8">
    <source>
        <dbReference type="PROSITE" id="PS50893"/>
    </source>
</evidence>
<feature type="transmembrane region" description="Helical" evidence="7">
    <location>
        <begin position="174"/>
        <end position="192"/>
    </location>
</feature>
<keyword evidence="6 7" id="KW-0472">Membrane</keyword>
<dbReference type="CDD" id="cd03228">
    <property type="entry name" value="ABCC_MRP_Like"/>
    <property type="match status" value="1"/>
</dbReference>
<evidence type="ECO:0000256" key="6">
    <source>
        <dbReference type="ARBA" id="ARBA00023136"/>
    </source>
</evidence>
<feature type="domain" description="ABC transporter" evidence="8">
    <location>
        <begin position="354"/>
        <end position="587"/>
    </location>
</feature>
<evidence type="ECO:0000256" key="2">
    <source>
        <dbReference type="ARBA" id="ARBA00022692"/>
    </source>
</evidence>
<feature type="transmembrane region" description="Helical" evidence="7">
    <location>
        <begin position="21"/>
        <end position="52"/>
    </location>
</feature>
<evidence type="ECO:0000313" key="10">
    <source>
        <dbReference type="EMBL" id="QAB16819.1"/>
    </source>
</evidence>
<dbReference type="InterPro" id="IPR011527">
    <property type="entry name" value="ABC1_TM_dom"/>
</dbReference>
<accession>A0ABX5QCM9</accession>
<dbReference type="InterPro" id="IPR003593">
    <property type="entry name" value="AAA+_ATPase"/>
</dbReference>
<dbReference type="PROSITE" id="PS00211">
    <property type="entry name" value="ABC_TRANSPORTER_1"/>
    <property type="match status" value="1"/>
</dbReference>
<feature type="transmembrane region" description="Helical" evidence="7">
    <location>
        <begin position="260"/>
        <end position="279"/>
    </location>
</feature>
<dbReference type="Gene3D" id="1.20.1560.10">
    <property type="entry name" value="ABC transporter type 1, transmembrane domain"/>
    <property type="match status" value="1"/>
</dbReference>
<dbReference type="Gene3D" id="3.40.50.300">
    <property type="entry name" value="P-loop containing nucleotide triphosphate hydrolases"/>
    <property type="match status" value="1"/>
</dbReference>